<keyword evidence="8 12" id="KW-0413">Isomerase</keyword>
<accession>N6Z4X1</accession>
<reference evidence="15 16" key="1">
    <citation type="submission" date="2012-09" db="EMBL/GenBank/DDBJ databases">
        <title>Draft Genome Sequences of 6 Strains from Genus Thauera.</title>
        <authorList>
            <person name="Liu B."/>
            <person name="Shapleigh J.P."/>
            <person name="Frostegard A.H."/>
        </authorList>
    </citation>
    <scope>NUCLEOTIDE SEQUENCE [LARGE SCALE GENOMIC DNA]</scope>
    <source>
        <strain evidence="16">47Lol / DSM 12138</strain>
    </source>
</reference>
<dbReference type="PANTHER" id="PTHR47529">
    <property type="entry name" value="PEPTIDYL-PROLYL CIS-TRANS ISOMERASE D"/>
    <property type="match status" value="1"/>
</dbReference>
<keyword evidence="6 13" id="KW-0472">Membrane</keyword>
<evidence type="ECO:0000256" key="6">
    <source>
        <dbReference type="ARBA" id="ARBA00023136"/>
    </source>
</evidence>
<dbReference type="SUPFAM" id="SSF109998">
    <property type="entry name" value="Triger factor/SurA peptide-binding domain-like"/>
    <property type="match status" value="1"/>
</dbReference>
<keyword evidence="3" id="KW-0997">Cell inner membrane</keyword>
<dbReference type="Proteomes" id="UP000013232">
    <property type="component" value="Unassembled WGS sequence"/>
</dbReference>
<comment type="subcellular location">
    <subcellularLocation>
        <location evidence="1">Cell inner membrane</location>
        <topology evidence="1">Single-pass type II membrane protein</topology>
        <orientation evidence="1">Periplasmic side</orientation>
    </subcellularLocation>
</comment>
<dbReference type="Gene3D" id="1.10.4030.10">
    <property type="entry name" value="Porin chaperone SurA, peptide-binding domain"/>
    <property type="match status" value="1"/>
</dbReference>
<keyword evidence="5 13" id="KW-1133">Transmembrane helix</keyword>
<evidence type="ECO:0000256" key="9">
    <source>
        <dbReference type="ARBA" id="ARBA00038408"/>
    </source>
</evidence>
<dbReference type="InterPro" id="IPR023058">
    <property type="entry name" value="PPIase_PpiC_CS"/>
</dbReference>
<evidence type="ECO:0000256" key="11">
    <source>
        <dbReference type="ARBA" id="ARBA00042775"/>
    </source>
</evidence>
<evidence type="ECO:0000256" key="2">
    <source>
        <dbReference type="ARBA" id="ARBA00022475"/>
    </source>
</evidence>
<dbReference type="EMBL" id="AMXE01000012">
    <property type="protein sequence ID" value="ENO89627.1"/>
    <property type="molecule type" value="Genomic_DNA"/>
</dbReference>
<dbReference type="AlphaFoldDB" id="N6Z4X1"/>
<dbReference type="InterPro" id="IPR052029">
    <property type="entry name" value="PpiD_chaperone"/>
</dbReference>
<dbReference type="InterPro" id="IPR027304">
    <property type="entry name" value="Trigger_fact/SurA_dom_sf"/>
</dbReference>
<dbReference type="SUPFAM" id="SSF54534">
    <property type="entry name" value="FKBP-like"/>
    <property type="match status" value="1"/>
</dbReference>
<evidence type="ECO:0000259" key="14">
    <source>
        <dbReference type="PROSITE" id="PS50198"/>
    </source>
</evidence>
<dbReference type="InterPro" id="IPR046357">
    <property type="entry name" value="PPIase_dom_sf"/>
</dbReference>
<dbReference type="GO" id="GO:0005886">
    <property type="term" value="C:plasma membrane"/>
    <property type="evidence" value="ECO:0007669"/>
    <property type="project" value="UniProtKB-SubCell"/>
</dbReference>
<dbReference type="eggNOG" id="COG0760">
    <property type="taxonomic scope" value="Bacteria"/>
</dbReference>
<feature type="transmembrane region" description="Helical" evidence="13">
    <location>
        <begin position="12"/>
        <end position="32"/>
    </location>
</feature>
<keyword evidence="7" id="KW-0143">Chaperone</keyword>
<dbReference type="PANTHER" id="PTHR47529:SF1">
    <property type="entry name" value="PERIPLASMIC CHAPERONE PPID"/>
    <property type="match status" value="1"/>
</dbReference>
<comment type="similarity">
    <text evidence="9">Belongs to the PpiD chaperone family.</text>
</comment>
<dbReference type="Pfam" id="PF13616">
    <property type="entry name" value="Rotamase_3"/>
    <property type="match status" value="1"/>
</dbReference>
<protein>
    <recommendedName>
        <fullName evidence="10">Periplasmic chaperone PpiD</fullName>
    </recommendedName>
    <alternativeName>
        <fullName evidence="11">Periplasmic folding chaperone</fullName>
    </alternativeName>
</protein>
<keyword evidence="2" id="KW-1003">Cell membrane</keyword>
<evidence type="ECO:0000256" key="7">
    <source>
        <dbReference type="ARBA" id="ARBA00023186"/>
    </source>
</evidence>
<evidence type="ECO:0000313" key="16">
    <source>
        <dbReference type="Proteomes" id="UP000013232"/>
    </source>
</evidence>
<evidence type="ECO:0000256" key="3">
    <source>
        <dbReference type="ARBA" id="ARBA00022519"/>
    </source>
</evidence>
<keyword evidence="12" id="KW-0697">Rotamase</keyword>
<dbReference type="Pfam" id="PF13624">
    <property type="entry name" value="SurA_N_3"/>
    <property type="match status" value="1"/>
</dbReference>
<proteinExistence type="inferred from homology"/>
<dbReference type="STRING" id="1123367.GCA_000621305_01481"/>
<evidence type="ECO:0000256" key="10">
    <source>
        <dbReference type="ARBA" id="ARBA00040743"/>
    </source>
</evidence>
<dbReference type="PROSITE" id="PS01096">
    <property type="entry name" value="PPIC_PPIASE_1"/>
    <property type="match status" value="1"/>
</dbReference>
<name>N6Z4X1_THAL4</name>
<dbReference type="GO" id="GO:0003755">
    <property type="term" value="F:peptidyl-prolyl cis-trans isomerase activity"/>
    <property type="evidence" value="ECO:0007669"/>
    <property type="project" value="UniProtKB-KW"/>
</dbReference>
<evidence type="ECO:0000256" key="1">
    <source>
        <dbReference type="ARBA" id="ARBA00004382"/>
    </source>
</evidence>
<evidence type="ECO:0000256" key="8">
    <source>
        <dbReference type="ARBA" id="ARBA00023235"/>
    </source>
</evidence>
<evidence type="ECO:0000256" key="5">
    <source>
        <dbReference type="ARBA" id="ARBA00022989"/>
    </source>
</evidence>
<dbReference type="RefSeq" id="WP_004335107.1">
    <property type="nucleotide sequence ID" value="NZ_AMXE01000012.1"/>
</dbReference>
<dbReference type="InterPro" id="IPR000297">
    <property type="entry name" value="PPIase_PpiC"/>
</dbReference>
<keyword evidence="16" id="KW-1185">Reference proteome</keyword>
<sequence>MFEAVRNNKRIAQIILAVLIVPFAFFGMDAYFSDAPGGGDVAVVAGTPIGALEFDQALRDQQDRLRAAAGGEVDRALLESEALRRSVLDNVINRRVLALYAAENHFSVTPQELQETIAAVPSFQEDGRFSLQRYETLLRAQGMTPAMFESRLAQDVRIQQLSLAVGDAGFAPLSSARRFLSAQLEERTVRELRLSAARLAAELNVGDDEIGAWYTANAARFQRPARLQAEYVVFDREAVEQQISVGDDEIKAFYDGNPDRFGVAEERQARHILLELAADAGAAEVERVTSEARAIAEQLRKEPSAFAALAREKSQDTGSASRGGDLGFFGRGAMVAAFEDAAFSQQKDEIGDPVRSDFGVHIIQVTAIKPASKRPFDEVRDDIAVELRSQAASRRFAEQAEQFANMVYEQPDSLAAVAEALKLDVRSTDWISHDGGSVGAYNNERLLDALFADDAVANSRNTEAIEVAPNTLVAARVKAFEPAVQQPLDAVRDQVVAELRREAGSKRAQEQGSAMLAALGKGEAVEAGFGEQRKLQRAAPGLPGMAMQAVFSAPSASLPAHVGLGLPDGDYVIYRIEAVDRPQIADDDPRVKGVAEQYGQLLAERDFAAFIAELRKRYEVEVKLAPLQAQQ</sequence>
<organism evidence="15 16">
    <name type="scientific">Thauera linaloolentis (strain DSM 12138 / JCM 21573 / CCUG 41526 / CIP 105981 / IAM 15112 / NBRC 102519 / 47Lol)</name>
    <dbReference type="NCBI Taxonomy" id="1123367"/>
    <lineage>
        <taxon>Bacteria</taxon>
        <taxon>Pseudomonadati</taxon>
        <taxon>Pseudomonadota</taxon>
        <taxon>Betaproteobacteria</taxon>
        <taxon>Rhodocyclales</taxon>
        <taxon>Zoogloeaceae</taxon>
        <taxon>Thauera</taxon>
    </lineage>
</organism>
<evidence type="ECO:0000256" key="4">
    <source>
        <dbReference type="ARBA" id="ARBA00022692"/>
    </source>
</evidence>
<dbReference type="Gene3D" id="3.10.50.40">
    <property type="match status" value="1"/>
</dbReference>
<feature type="domain" description="PpiC" evidence="14">
    <location>
        <begin position="264"/>
        <end position="367"/>
    </location>
</feature>
<keyword evidence="4 13" id="KW-0812">Transmembrane</keyword>
<evidence type="ECO:0000256" key="13">
    <source>
        <dbReference type="SAM" id="Phobius"/>
    </source>
</evidence>
<evidence type="ECO:0000256" key="12">
    <source>
        <dbReference type="PROSITE-ProRule" id="PRU00278"/>
    </source>
</evidence>
<gene>
    <name evidence="15" type="ORF">C666_05560</name>
</gene>
<comment type="caution">
    <text evidence="15">The sequence shown here is derived from an EMBL/GenBank/DDBJ whole genome shotgun (WGS) entry which is preliminary data.</text>
</comment>
<evidence type="ECO:0000313" key="15">
    <source>
        <dbReference type="EMBL" id="ENO89627.1"/>
    </source>
</evidence>
<dbReference type="OrthoDB" id="9812372at2"/>
<dbReference type="PROSITE" id="PS50198">
    <property type="entry name" value="PPIC_PPIASE_2"/>
    <property type="match status" value="1"/>
</dbReference>